<sequence length="38" mass="4427">MIYLDLDNFKWVNDTAGHERGGRLLIKIAQRRSCHVSL</sequence>
<dbReference type="SUPFAM" id="SSF55073">
    <property type="entry name" value="Nucleotide cyclase"/>
    <property type="match status" value="1"/>
</dbReference>
<comment type="caution">
    <text evidence="2">The sequence shown here is derived from an EMBL/GenBank/DDBJ whole genome shotgun (WGS) entry which is preliminary data.</text>
</comment>
<evidence type="ECO:0000313" key="3">
    <source>
        <dbReference type="Proteomes" id="UP000664882"/>
    </source>
</evidence>
<dbReference type="Pfam" id="PF00990">
    <property type="entry name" value="GGDEF"/>
    <property type="match status" value="1"/>
</dbReference>
<proteinExistence type="predicted"/>
<keyword evidence="3" id="KW-1185">Reference proteome</keyword>
<dbReference type="PROSITE" id="PS50887">
    <property type="entry name" value="GGDEF"/>
    <property type="match status" value="1"/>
</dbReference>
<gene>
    <name evidence="2" type="ORF">J3U76_12160</name>
</gene>
<dbReference type="Gene3D" id="3.30.70.270">
    <property type="match status" value="1"/>
</dbReference>
<dbReference type="InterPro" id="IPR029787">
    <property type="entry name" value="Nucleotide_cyclase"/>
</dbReference>
<dbReference type="InterPro" id="IPR000160">
    <property type="entry name" value="GGDEF_dom"/>
</dbReference>
<evidence type="ECO:0000259" key="1">
    <source>
        <dbReference type="PROSITE" id="PS50887"/>
    </source>
</evidence>
<dbReference type="Proteomes" id="UP000664882">
    <property type="component" value="Unassembled WGS sequence"/>
</dbReference>
<feature type="domain" description="GGDEF" evidence="1">
    <location>
        <begin position="1"/>
        <end position="38"/>
    </location>
</feature>
<dbReference type="EMBL" id="JAGDFX010000015">
    <property type="protein sequence ID" value="MBO1520372.1"/>
    <property type="molecule type" value="Genomic_DNA"/>
</dbReference>
<reference evidence="2 3" key="1">
    <citation type="submission" date="2021-03" db="EMBL/GenBank/DDBJ databases">
        <title>Oceanisphaera sp. nov., isolated from the intestine.</title>
        <authorList>
            <person name="Zhao L.-H."/>
            <person name="Shi L.-F."/>
        </authorList>
    </citation>
    <scope>NUCLEOTIDE SEQUENCE [LARGE SCALE GENOMIC DNA]</scope>
    <source>
        <strain evidence="2 3">DM8</strain>
    </source>
</reference>
<evidence type="ECO:0000313" key="2">
    <source>
        <dbReference type="EMBL" id="MBO1520372.1"/>
    </source>
</evidence>
<organism evidence="2 3">
    <name type="scientific">Oceanisphaera pacifica</name>
    <dbReference type="NCBI Taxonomy" id="2818389"/>
    <lineage>
        <taxon>Bacteria</taxon>
        <taxon>Pseudomonadati</taxon>
        <taxon>Pseudomonadota</taxon>
        <taxon>Gammaproteobacteria</taxon>
        <taxon>Aeromonadales</taxon>
        <taxon>Aeromonadaceae</taxon>
        <taxon>Oceanisphaera</taxon>
    </lineage>
</organism>
<accession>A0ABS3NIH6</accession>
<dbReference type="InterPro" id="IPR043128">
    <property type="entry name" value="Rev_trsase/Diguanyl_cyclase"/>
</dbReference>
<protein>
    <submittedName>
        <fullName evidence="2">Diguanylate cyclase</fullName>
    </submittedName>
</protein>
<name>A0ABS3NIH6_9GAMM</name>